<feature type="compositionally biased region" description="Low complexity" evidence="1">
    <location>
        <begin position="69"/>
        <end position="78"/>
    </location>
</feature>
<evidence type="ECO:0000256" key="2">
    <source>
        <dbReference type="SAM" id="Phobius"/>
    </source>
</evidence>
<proteinExistence type="predicted"/>
<organism evidence="3 4">
    <name type="scientific">Pseudonocardia alni</name>
    <name type="common">Amycolata alni</name>
    <dbReference type="NCBI Taxonomy" id="33907"/>
    <lineage>
        <taxon>Bacteria</taxon>
        <taxon>Bacillati</taxon>
        <taxon>Actinomycetota</taxon>
        <taxon>Actinomycetes</taxon>
        <taxon>Pseudonocardiales</taxon>
        <taxon>Pseudonocardiaceae</taxon>
        <taxon>Pseudonocardia</taxon>
    </lineage>
</organism>
<feature type="compositionally biased region" description="Low complexity" evidence="1">
    <location>
        <begin position="39"/>
        <end position="50"/>
    </location>
</feature>
<keyword evidence="2" id="KW-1133">Transmembrane helix</keyword>
<dbReference type="Proteomes" id="UP000549695">
    <property type="component" value="Unassembled WGS sequence"/>
</dbReference>
<protein>
    <submittedName>
        <fullName evidence="3">Uncharacterized protein</fullName>
    </submittedName>
</protein>
<accession>A0A852W196</accession>
<keyword evidence="2" id="KW-0812">Transmembrane</keyword>
<evidence type="ECO:0000256" key="1">
    <source>
        <dbReference type="SAM" id="MobiDB-lite"/>
    </source>
</evidence>
<sequence>MVERCRCGAELLGSLHFCVGCGRPRAQALVPRPRTGAVPVGAGARAPQGRTAVQHPSAAQYRPADRYRPAAPASAPSAWVGPQPTGHAPGWGAPAGWGPVAPAPSRTPWVVASLVLVTLLLAGAALLVLRPDLLPGTAPTVTPAAEPVPVVVAPAAAPVVIPPTTYVPGYSPSPTTSLTEQAAADSPRVAATAGYWVPQLSSKRAGTSDGGITYDEQGILDHYRGLAAQYPGAALVWSGDWPVFRNSDYWVVVVAQPFTTAAGANAWCDAQGFGSDDCFAKKISWSDGPQGSTVHR</sequence>
<reference evidence="3 4" key="1">
    <citation type="submission" date="2020-07" db="EMBL/GenBank/DDBJ databases">
        <title>Sequencing the genomes of 1000 actinobacteria strains.</title>
        <authorList>
            <person name="Klenk H.-P."/>
        </authorList>
    </citation>
    <scope>NUCLEOTIDE SEQUENCE [LARGE SCALE GENOMIC DNA]</scope>
    <source>
        <strain evidence="3 4">DSM 44749</strain>
    </source>
</reference>
<keyword evidence="4" id="KW-1185">Reference proteome</keyword>
<dbReference type="RefSeq" id="WP_179761524.1">
    <property type="nucleotide sequence ID" value="NZ_BAAAJZ010000003.1"/>
</dbReference>
<dbReference type="EMBL" id="JACCCZ010000001">
    <property type="protein sequence ID" value="NYG02918.1"/>
    <property type="molecule type" value="Genomic_DNA"/>
</dbReference>
<feature type="region of interest" description="Disordered" evidence="1">
    <location>
        <begin position="39"/>
        <end position="79"/>
    </location>
</feature>
<evidence type="ECO:0000313" key="4">
    <source>
        <dbReference type="Proteomes" id="UP000549695"/>
    </source>
</evidence>
<gene>
    <name evidence="3" type="ORF">HDA37_003203</name>
</gene>
<keyword evidence="2" id="KW-0472">Membrane</keyword>
<dbReference type="AlphaFoldDB" id="A0A852W196"/>
<feature type="transmembrane region" description="Helical" evidence="2">
    <location>
        <begin position="109"/>
        <end position="129"/>
    </location>
</feature>
<name>A0A852W196_PSEA5</name>
<evidence type="ECO:0000313" key="3">
    <source>
        <dbReference type="EMBL" id="NYG02918.1"/>
    </source>
</evidence>
<comment type="caution">
    <text evidence="3">The sequence shown here is derived from an EMBL/GenBank/DDBJ whole genome shotgun (WGS) entry which is preliminary data.</text>
</comment>
<dbReference type="GeneID" id="98052934"/>